<evidence type="ECO:0000256" key="5">
    <source>
        <dbReference type="ARBA" id="ARBA00023136"/>
    </source>
</evidence>
<evidence type="ECO:0000313" key="8">
    <source>
        <dbReference type="Proteomes" id="UP000595897"/>
    </source>
</evidence>
<dbReference type="KEGG" id="ahb:bsdtb5_30910"/>
<feature type="transmembrane region" description="Helical" evidence="6">
    <location>
        <begin position="155"/>
        <end position="171"/>
    </location>
</feature>
<feature type="transmembrane region" description="Helical" evidence="6">
    <location>
        <begin position="430"/>
        <end position="448"/>
    </location>
</feature>
<feature type="transmembrane region" description="Helical" evidence="6">
    <location>
        <begin position="252"/>
        <end position="276"/>
    </location>
</feature>
<organism evidence="7 8">
    <name type="scientific">Anaeromicropila herbilytica</name>
    <dbReference type="NCBI Taxonomy" id="2785025"/>
    <lineage>
        <taxon>Bacteria</taxon>
        <taxon>Bacillati</taxon>
        <taxon>Bacillota</taxon>
        <taxon>Clostridia</taxon>
        <taxon>Lachnospirales</taxon>
        <taxon>Lachnospiraceae</taxon>
        <taxon>Anaeromicropila</taxon>
    </lineage>
</organism>
<protein>
    <submittedName>
        <fullName evidence="7">Amino acid transporter</fullName>
    </submittedName>
</protein>
<comment type="subcellular location">
    <subcellularLocation>
        <location evidence="1">Membrane</location>
        <topology evidence="1">Multi-pass membrane protein</topology>
    </subcellularLocation>
</comment>
<dbReference type="EMBL" id="AP024169">
    <property type="protein sequence ID" value="BCN31796.1"/>
    <property type="molecule type" value="Genomic_DNA"/>
</dbReference>
<dbReference type="Gene3D" id="1.20.1740.10">
    <property type="entry name" value="Amino acid/polyamine transporter I"/>
    <property type="match status" value="1"/>
</dbReference>
<dbReference type="Proteomes" id="UP000595897">
    <property type="component" value="Chromosome"/>
</dbReference>
<dbReference type="GO" id="GO:0016020">
    <property type="term" value="C:membrane"/>
    <property type="evidence" value="ECO:0007669"/>
    <property type="project" value="UniProtKB-SubCell"/>
</dbReference>
<dbReference type="RefSeq" id="WP_271712887.1">
    <property type="nucleotide sequence ID" value="NZ_AP024169.1"/>
</dbReference>
<name>A0A7R7EMW6_9FIRM</name>
<keyword evidence="2" id="KW-0813">Transport</keyword>
<dbReference type="InterPro" id="IPR002293">
    <property type="entry name" value="AA/rel_permease1"/>
</dbReference>
<feature type="transmembrane region" description="Helical" evidence="6">
    <location>
        <begin position="53"/>
        <end position="76"/>
    </location>
</feature>
<evidence type="ECO:0000256" key="1">
    <source>
        <dbReference type="ARBA" id="ARBA00004141"/>
    </source>
</evidence>
<gene>
    <name evidence="7" type="ORF">bsdtb5_30910</name>
</gene>
<feature type="transmembrane region" description="Helical" evidence="6">
    <location>
        <begin position="183"/>
        <end position="201"/>
    </location>
</feature>
<evidence type="ECO:0000256" key="6">
    <source>
        <dbReference type="SAM" id="Phobius"/>
    </source>
</evidence>
<sequence>MDIWKKKSKEQILEGIEKSSLKRNLTAKDIGALGIGAVVGVGIFVATGEGAHAAGPAVIISFILAAIIACFCGLCYSELATMFPVAGSTYSYAYITFGEIIAMIIGWCLTAEYLVACSAVASGWSGTFLGVLKSIDITFPKAITASPSNGGVVDLPAIFIIALITGLLCYGMRESAKVNNVMVAIKIVIILVFIILGASHIDFNNYKPFNPYGWKGIFAGTATIFFSYIGFDAISTSAEEAKNPKRDVPLGLIICLSVVSLLYVLVAFVLTGLVPFKEIISENAVPGALSRIGINWGAALVGTGAVIGMMSTLLVVLYGQVRVFMVMSRDGLLPPFFSKISKEHKTPYVSTIITGVVAAIIAGFLPLDIIVQFLSIGTLLGFIVVSLCVIRLRQTMPDFKRVFVCPGVPYTPIITIICCIALLSRLHLKTWIGFIIWLGIGFIVYFTYGRKHSLVQKEDRD</sequence>
<reference evidence="7 8" key="1">
    <citation type="submission" date="2020-11" db="EMBL/GenBank/DDBJ databases">
        <title>Draft genome sequencing of a Lachnospiraceae strain isolated from anoxic soil subjected to BSD treatment.</title>
        <authorList>
            <person name="Uek A."/>
            <person name="Tonouchi A."/>
        </authorList>
    </citation>
    <scope>NUCLEOTIDE SEQUENCE [LARGE SCALE GENOMIC DNA]</scope>
    <source>
        <strain evidence="7 8">TB5</strain>
    </source>
</reference>
<dbReference type="PANTHER" id="PTHR43243:SF4">
    <property type="entry name" value="CATIONIC AMINO ACID TRANSPORTER 4"/>
    <property type="match status" value="1"/>
</dbReference>
<keyword evidence="8" id="KW-1185">Reference proteome</keyword>
<dbReference type="AlphaFoldDB" id="A0A7R7EMW6"/>
<keyword evidence="5 6" id="KW-0472">Membrane</keyword>
<keyword evidence="3 6" id="KW-0812">Transmembrane</keyword>
<dbReference type="Pfam" id="PF13520">
    <property type="entry name" value="AA_permease_2"/>
    <property type="match status" value="1"/>
</dbReference>
<dbReference type="PIRSF" id="PIRSF006060">
    <property type="entry name" value="AA_transporter"/>
    <property type="match status" value="1"/>
</dbReference>
<feature type="transmembrane region" description="Helical" evidence="6">
    <location>
        <begin position="213"/>
        <end position="231"/>
    </location>
</feature>
<feature type="transmembrane region" description="Helical" evidence="6">
    <location>
        <begin position="97"/>
        <end position="124"/>
    </location>
</feature>
<evidence type="ECO:0000256" key="2">
    <source>
        <dbReference type="ARBA" id="ARBA00022448"/>
    </source>
</evidence>
<evidence type="ECO:0000256" key="3">
    <source>
        <dbReference type="ARBA" id="ARBA00022692"/>
    </source>
</evidence>
<feature type="transmembrane region" description="Helical" evidence="6">
    <location>
        <begin position="30"/>
        <end position="47"/>
    </location>
</feature>
<feature type="transmembrane region" description="Helical" evidence="6">
    <location>
        <begin position="402"/>
        <end position="424"/>
    </location>
</feature>
<keyword evidence="4 6" id="KW-1133">Transmembrane helix</keyword>
<proteinExistence type="predicted"/>
<feature type="transmembrane region" description="Helical" evidence="6">
    <location>
        <begin position="373"/>
        <end position="390"/>
    </location>
</feature>
<evidence type="ECO:0000313" key="7">
    <source>
        <dbReference type="EMBL" id="BCN31796.1"/>
    </source>
</evidence>
<dbReference type="GO" id="GO:0015171">
    <property type="term" value="F:amino acid transmembrane transporter activity"/>
    <property type="evidence" value="ECO:0007669"/>
    <property type="project" value="TreeGrafter"/>
</dbReference>
<dbReference type="PANTHER" id="PTHR43243">
    <property type="entry name" value="INNER MEMBRANE TRANSPORTER YGJI-RELATED"/>
    <property type="match status" value="1"/>
</dbReference>
<feature type="transmembrane region" description="Helical" evidence="6">
    <location>
        <begin position="296"/>
        <end position="319"/>
    </location>
</feature>
<feature type="transmembrane region" description="Helical" evidence="6">
    <location>
        <begin position="348"/>
        <end position="367"/>
    </location>
</feature>
<evidence type="ECO:0000256" key="4">
    <source>
        <dbReference type="ARBA" id="ARBA00022989"/>
    </source>
</evidence>
<accession>A0A7R7EMW6</accession>